<sequence length="60" mass="6771">MKKVFTPDGTFLGRALKIETTGNDVEITIPGDFPGMVERIITYPGGSIVYEDENRIYIKY</sequence>
<evidence type="ECO:0000313" key="1">
    <source>
        <dbReference type="EMBL" id="ALB76115.1"/>
    </source>
</evidence>
<proteinExistence type="predicted"/>
<dbReference type="EMBL" id="KT336259">
    <property type="protein sequence ID" value="ALB76115.1"/>
    <property type="molecule type" value="Genomic_DNA"/>
</dbReference>
<protein>
    <submittedName>
        <fullName evidence="1">Uncharacterized protein</fullName>
    </submittedName>
</protein>
<reference evidence="1" key="1">
    <citation type="journal article" date="2015" name="Proc. Natl. Acad. Sci. U.S.A.">
        <title>Functional metagenomic discovery of bacterial effectors in the human microbiome and isolation of commendamide, a GPCR G2A/132 agonist.</title>
        <authorList>
            <person name="Cohen L.J."/>
            <person name="Kang H.S."/>
            <person name="Chu J."/>
            <person name="Huang Y.H."/>
            <person name="Gordon E.A."/>
            <person name="Reddy B.V."/>
            <person name="Ternei M.A."/>
            <person name="Craig J.W."/>
            <person name="Brady S.F."/>
        </authorList>
    </citation>
    <scope>NUCLEOTIDE SEQUENCE</scope>
</reference>
<accession>A0A0M4C2F2</accession>
<dbReference type="AlphaFoldDB" id="A0A0M4C2F2"/>
<organism evidence="1">
    <name type="scientific">uncultured bacterium 32o03</name>
    <dbReference type="NCBI Taxonomy" id="1701362"/>
    <lineage>
        <taxon>Bacteria</taxon>
        <taxon>environmental samples</taxon>
    </lineage>
</organism>
<name>A0A0M4C2F2_9BACT</name>